<evidence type="ECO:0008006" key="13">
    <source>
        <dbReference type="Google" id="ProtNLM"/>
    </source>
</evidence>
<dbReference type="PROSITE" id="PS00518">
    <property type="entry name" value="ZF_RING_1"/>
    <property type="match status" value="2"/>
</dbReference>
<comment type="caution">
    <text evidence="11">The sequence shown here is derived from an EMBL/GenBank/DDBJ whole genome shotgun (WGS) entry which is preliminary data.</text>
</comment>
<dbReference type="InterPro" id="IPR027370">
    <property type="entry name" value="Znf-RING_euk"/>
</dbReference>
<dbReference type="InterPro" id="IPR003879">
    <property type="entry name" value="Butyrophylin_SPRY"/>
</dbReference>
<evidence type="ECO:0000256" key="2">
    <source>
        <dbReference type="ARBA" id="ARBA00022723"/>
    </source>
</evidence>
<sequence>MAQAGVFLEQDQFNCSICLDVMKDPVTVPCGHSYCKGCIKGYWDQDDYLGIYGCPQCRQNFAPRPVLGRNTMLADVVDKLKKTGLNSTAGALAVVTASDPTYAESGDVECDVCTDRKSKAARSCLVCLASYCEEHLKPHYESPAFQKHRLVSPSGKLQDSLCPRHDKLLEVFCRTDQHCICYLCLTDEHKGHDTVLAATEMTEKKNALAEMQRNSQQRIQEREKKVQELRQATQSLTLSAQTALEESERIFTELVCAIERRRAEVKELIRAQERAATGQAEEHLQQLQHDIAELKARDCELDHLAQMEDHISFLQNYRSVCIQPVTLDVPSVETEPGFRAVMNAVSEFQALLEDVCQGGFVNISEKALLATPVFQSHFGQNPIFGGPPPAIAGFTISSFVVPTPSVYINPLLSQSLTLSLSAISLITPALIARQTRACGKMAAAATISVEEDQLCCPVCLEVLRDPVTIPCGHSYCMDCIKGYWRKTEQKVGYTCPQCRRSFSPRPMLARNTLLAGLVEKLRDVGPRNSSPAECEACGGRKRRGAKSCAKCLSSHCEAHPKPHGERERGRPHKLQVLRRACVQHRRPAELYCHTDQQLICSLCTADGHSGHRAVTAAEERAEKQRQLEEALRRSKQRNKEKEKELRNTMKYVKRSAQAVEEDSERICGKLLRSIERRHCELRELLHAEERTALAQAEGLLERLEEQVEEHRRKESELEQLAHTDNHVQFLQGDIAPVFRRRETSSPPAVLTEVSPVNRISSVLSRPHLFCSRKKCMALCGPAELEEVPSVDVHPYFSLIILRRALVELRERVNDVCDRELSRISKLSEFGIILKGENYVKDEQSLSAEPVSVPRHAEIDCFDVTLDPNTVNSYLCLSDGSRRVSATYESQHYPDHPERFATWAQVLGREGLSGHCYWEVEWGGSGGIAVGAAYKGITRHGGSADGRLGCNPKSWSLDLSDGLCTFQHNKTRIDTPTPISPRIGVYLDHKAGTLAFYCVSPRGDTMTLLHKVQTTFSQPLYPAFWVGQGSTLKLCPIFNFSA</sequence>
<dbReference type="SUPFAM" id="SSF57850">
    <property type="entry name" value="RING/U-box"/>
    <property type="match status" value="2"/>
</dbReference>
<dbReference type="GO" id="GO:0005737">
    <property type="term" value="C:cytoplasm"/>
    <property type="evidence" value="ECO:0007669"/>
    <property type="project" value="UniProtKB-ARBA"/>
</dbReference>
<keyword evidence="3 6" id="KW-0863">Zinc-finger</keyword>
<feature type="coiled-coil region" evidence="7">
    <location>
        <begin position="613"/>
        <end position="647"/>
    </location>
</feature>
<dbReference type="Pfam" id="PF25600">
    <property type="entry name" value="TRIM_CC"/>
    <property type="match status" value="2"/>
</dbReference>
<proteinExistence type="predicted"/>
<keyword evidence="4" id="KW-0862">Zinc</keyword>
<dbReference type="InterPro" id="IPR006574">
    <property type="entry name" value="PRY"/>
</dbReference>
<dbReference type="Pfam" id="PF13765">
    <property type="entry name" value="PRY"/>
    <property type="match status" value="1"/>
</dbReference>
<evidence type="ECO:0000259" key="9">
    <source>
        <dbReference type="PROSITE" id="PS50119"/>
    </source>
</evidence>
<dbReference type="Pfam" id="PF00643">
    <property type="entry name" value="zf-B_box"/>
    <property type="match status" value="2"/>
</dbReference>
<dbReference type="Pfam" id="PF15227">
    <property type="entry name" value="zf-C3HC4_4"/>
    <property type="match status" value="1"/>
</dbReference>
<dbReference type="CDD" id="cd16040">
    <property type="entry name" value="SPRY_PRY_SNTX"/>
    <property type="match status" value="1"/>
</dbReference>
<protein>
    <recommendedName>
        <fullName evidence="13">Tripartite motif containing 25, like</fullName>
    </recommendedName>
</protein>
<dbReference type="Pfam" id="PF13445">
    <property type="entry name" value="zf-RING_UBOX"/>
    <property type="match status" value="1"/>
</dbReference>
<dbReference type="InterPro" id="IPR000315">
    <property type="entry name" value="Znf_B-box"/>
</dbReference>
<dbReference type="SMART" id="SM00336">
    <property type="entry name" value="BBOX"/>
    <property type="match status" value="2"/>
</dbReference>
<evidence type="ECO:0000256" key="3">
    <source>
        <dbReference type="ARBA" id="ARBA00022771"/>
    </source>
</evidence>
<evidence type="ECO:0000256" key="6">
    <source>
        <dbReference type="PROSITE-ProRule" id="PRU00024"/>
    </source>
</evidence>
<dbReference type="SUPFAM" id="SSF49899">
    <property type="entry name" value="Concanavalin A-like lectins/glucanases"/>
    <property type="match status" value="1"/>
</dbReference>
<dbReference type="InterPro" id="IPR051051">
    <property type="entry name" value="E3_ubiq-ligase_TRIM/RNF"/>
</dbReference>
<evidence type="ECO:0000256" key="4">
    <source>
        <dbReference type="ARBA" id="ARBA00022833"/>
    </source>
</evidence>
<evidence type="ECO:0000259" key="10">
    <source>
        <dbReference type="PROSITE" id="PS50188"/>
    </source>
</evidence>
<dbReference type="PROSITE" id="PS50119">
    <property type="entry name" value="ZF_BBOX"/>
    <property type="match status" value="2"/>
</dbReference>
<dbReference type="CDD" id="cd19769">
    <property type="entry name" value="Bbox2_TRIM16-like"/>
    <property type="match status" value="2"/>
</dbReference>
<dbReference type="Gene3D" id="3.30.160.60">
    <property type="entry name" value="Classic Zinc Finger"/>
    <property type="match status" value="2"/>
</dbReference>
<dbReference type="Proteomes" id="UP001239994">
    <property type="component" value="Unassembled WGS sequence"/>
</dbReference>
<feature type="domain" description="B30.2/SPRY" evidence="10">
    <location>
        <begin position="843"/>
        <end position="1041"/>
    </location>
</feature>
<evidence type="ECO:0000256" key="1">
    <source>
        <dbReference type="ARBA" id="ARBA00022588"/>
    </source>
</evidence>
<dbReference type="SUPFAM" id="SSF57845">
    <property type="entry name" value="B-box zinc-binding domain"/>
    <property type="match status" value="2"/>
</dbReference>
<dbReference type="Gene3D" id="2.60.120.920">
    <property type="match status" value="1"/>
</dbReference>
<dbReference type="InterPro" id="IPR013320">
    <property type="entry name" value="ConA-like_dom_sf"/>
</dbReference>
<dbReference type="AlphaFoldDB" id="A0AAD8Z1P9"/>
<evidence type="ECO:0000256" key="7">
    <source>
        <dbReference type="SAM" id="Coils"/>
    </source>
</evidence>
<gene>
    <name evidence="11" type="ORF">P4O66_014646</name>
</gene>
<feature type="domain" description="RING-type" evidence="8">
    <location>
        <begin position="15"/>
        <end position="58"/>
    </location>
</feature>
<dbReference type="Gene3D" id="4.10.830.40">
    <property type="match status" value="2"/>
</dbReference>
<feature type="domain" description="RING-type" evidence="8">
    <location>
        <begin position="456"/>
        <end position="499"/>
    </location>
</feature>
<feature type="coiled-coil region" evidence="7">
    <location>
        <begin position="686"/>
        <end position="723"/>
    </location>
</feature>
<keyword evidence="12" id="KW-1185">Reference proteome</keyword>
<dbReference type="Gene3D" id="3.30.40.10">
    <property type="entry name" value="Zinc/RING finger domain, C3HC4 (zinc finger)"/>
    <property type="match status" value="2"/>
</dbReference>
<dbReference type="PANTHER" id="PTHR25465">
    <property type="entry name" value="B-BOX DOMAIN CONTAINING"/>
    <property type="match status" value="1"/>
</dbReference>
<dbReference type="SMART" id="SM00184">
    <property type="entry name" value="RING"/>
    <property type="match status" value="2"/>
</dbReference>
<feature type="domain" description="B box-type" evidence="9">
    <location>
        <begin position="581"/>
        <end position="616"/>
    </location>
</feature>
<dbReference type="InterPro" id="IPR013083">
    <property type="entry name" value="Znf_RING/FYVE/PHD"/>
</dbReference>
<keyword evidence="1" id="KW-0399">Innate immunity</keyword>
<dbReference type="InterPro" id="IPR017907">
    <property type="entry name" value="Znf_RING_CS"/>
</dbReference>
<dbReference type="SMART" id="SM00449">
    <property type="entry name" value="SPRY"/>
    <property type="match status" value="1"/>
</dbReference>
<keyword evidence="2" id="KW-0479">Metal-binding</keyword>
<accession>A0AAD8Z1P9</accession>
<dbReference type="InterPro" id="IPR003877">
    <property type="entry name" value="SPRY_dom"/>
</dbReference>
<dbReference type="PRINTS" id="PR01407">
    <property type="entry name" value="BUTYPHLNCDUF"/>
</dbReference>
<dbReference type="Pfam" id="PF00622">
    <property type="entry name" value="SPRY"/>
    <property type="match status" value="1"/>
</dbReference>
<keyword evidence="5" id="KW-0391">Immunity</keyword>
<dbReference type="GO" id="GO:0008270">
    <property type="term" value="F:zinc ion binding"/>
    <property type="evidence" value="ECO:0007669"/>
    <property type="project" value="UniProtKB-KW"/>
</dbReference>
<dbReference type="SMART" id="SM00589">
    <property type="entry name" value="PRY"/>
    <property type="match status" value="1"/>
</dbReference>
<dbReference type="InterPro" id="IPR001870">
    <property type="entry name" value="B30.2/SPRY"/>
</dbReference>
<dbReference type="PROSITE" id="PS50089">
    <property type="entry name" value="ZF_RING_2"/>
    <property type="match status" value="2"/>
</dbReference>
<dbReference type="GO" id="GO:0045087">
    <property type="term" value="P:innate immune response"/>
    <property type="evidence" value="ECO:0007669"/>
    <property type="project" value="UniProtKB-KW"/>
</dbReference>
<evidence type="ECO:0000313" key="12">
    <source>
        <dbReference type="Proteomes" id="UP001239994"/>
    </source>
</evidence>
<dbReference type="InterPro" id="IPR043136">
    <property type="entry name" value="B30.2/SPRY_sf"/>
</dbReference>
<dbReference type="InterPro" id="IPR001841">
    <property type="entry name" value="Znf_RING"/>
</dbReference>
<feature type="domain" description="B box-type" evidence="9">
    <location>
        <begin position="157"/>
        <end position="197"/>
    </location>
</feature>
<dbReference type="InterPro" id="IPR058030">
    <property type="entry name" value="TRIM8/14/16/25/29/45/65_CC"/>
</dbReference>
<dbReference type="EMBL" id="JAROKS010000021">
    <property type="protein sequence ID" value="KAK1790799.1"/>
    <property type="molecule type" value="Genomic_DNA"/>
</dbReference>
<keyword evidence="7" id="KW-0175">Coiled coil</keyword>
<name>A0AAD8Z1P9_9TELE</name>
<evidence type="ECO:0000259" key="8">
    <source>
        <dbReference type="PROSITE" id="PS50089"/>
    </source>
</evidence>
<evidence type="ECO:0000313" key="11">
    <source>
        <dbReference type="EMBL" id="KAK1790799.1"/>
    </source>
</evidence>
<reference evidence="11" key="1">
    <citation type="submission" date="2023-03" db="EMBL/GenBank/DDBJ databases">
        <title>Electrophorus voltai genome.</title>
        <authorList>
            <person name="Bian C."/>
        </authorList>
    </citation>
    <scope>NUCLEOTIDE SEQUENCE</scope>
    <source>
        <strain evidence="11">CB-2022</strain>
        <tissue evidence="11">Muscle</tissue>
    </source>
</reference>
<dbReference type="PANTHER" id="PTHR25465:SF14">
    <property type="entry name" value="E3 UBIQUITIN-PROTEIN LIGASE TRIM65"/>
    <property type="match status" value="1"/>
</dbReference>
<evidence type="ECO:0000256" key="5">
    <source>
        <dbReference type="ARBA" id="ARBA00022859"/>
    </source>
</evidence>
<organism evidence="11 12">
    <name type="scientific">Electrophorus voltai</name>
    <dbReference type="NCBI Taxonomy" id="2609070"/>
    <lineage>
        <taxon>Eukaryota</taxon>
        <taxon>Metazoa</taxon>
        <taxon>Chordata</taxon>
        <taxon>Craniata</taxon>
        <taxon>Vertebrata</taxon>
        <taxon>Euteleostomi</taxon>
        <taxon>Actinopterygii</taxon>
        <taxon>Neopterygii</taxon>
        <taxon>Teleostei</taxon>
        <taxon>Ostariophysi</taxon>
        <taxon>Gymnotiformes</taxon>
        <taxon>Gymnotoidei</taxon>
        <taxon>Gymnotidae</taxon>
        <taxon>Electrophorus</taxon>
    </lineage>
</organism>
<dbReference type="PROSITE" id="PS50188">
    <property type="entry name" value="B302_SPRY"/>
    <property type="match status" value="1"/>
</dbReference>